<evidence type="ECO:0000256" key="2">
    <source>
        <dbReference type="SAM" id="SignalP"/>
    </source>
</evidence>
<feature type="compositionally biased region" description="Gly residues" evidence="1">
    <location>
        <begin position="285"/>
        <end position="295"/>
    </location>
</feature>
<dbReference type="GO" id="GO:0005576">
    <property type="term" value="C:extracellular region"/>
    <property type="evidence" value="ECO:0007669"/>
    <property type="project" value="InterPro"/>
</dbReference>
<dbReference type="InterPro" id="IPR036508">
    <property type="entry name" value="Chitin-bd_dom_sf"/>
</dbReference>
<dbReference type="PANTHER" id="PTHR22933">
    <property type="entry name" value="FI18007P1-RELATED"/>
    <property type="match status" value="1"/>
</dbReference>
<sequence>MFKIWFVRIIIFIGCAGLSLSRGDGGQQNWPQQDWNMKGGQAKGPLGGWDDEPSNPWGGGKGGYKLEDSIPGIPGQSYPNFDKIPETSFDCRRQKNPGYYGDVESQCQVFHICQAGGRQNSFLCPIGTIFNQESFVCDWWFNVNCGDAPFHYDRNENLFRGSDIGIDGSKIKKKGPQGNSKGSDQPSAVGIPAWNTQGGDDNWGMKGAMNQGGQQGPWSNTGGSNKPQGRPNANVGGRGGQNKGSDRSNVGGNWQSTGNQGGQNKGSGRGNVGGNWQNNRNQGGQNKGSGRGNVGGNFQNTGNQGGQNKGSSRGNVGGGNRQNSGNQGGQKGFGMTGNMNPEWGNQGNIPGRNKGINKQLTQGRGGQKGDMLGGNNKMQRRSGLPPNGGVSRQGQKGQAGGANLGMGNQRTKGSAGRGGSFSANSWSMGTQNYQFSFNEKGNNFPNNPNSRDGPSSLPDNNSWQGPVNFQPDGHFKEEDGNSNWNSAGGDFNQWGNRISNFQPELGNNIVGGQDNWKPDYDEGNGDSFHINDKGAFEGQAGENDYDYVWNS</sequence>
<feature type="signal peptide" evidence="2">
    <location>
        <begin position="1"/>
        <end position="21"/>
    </location>
</feature>
<dbReference type="PROSITE" id="PS50940">
    <property type="entry name" value="CHIT_BIND_II"/>
    <property type="match status" value="1"/>
</dbReference>
<feature type="compositionally biased region" description="Polar residues" evidence="1">
    <location>
        <begin position="216"/>
        <end position="227"/>
    </location>
</feature>
<evidence type="ECO:0000256" key="1">
    <source>
        <dbReference type="SAM" id="MobiDB-lite"/>
    </source>
</evidence>
<feature type="region of interest" description="Disordered" evidence="1">
    <location>
        <begin position="26"/>
        <end position="63"/>
    </location>
</feature>
<keyword evidence="5" id="KW-1185">Reference proteome</keyword>
<dbReference type="PANTHER" id="PTHR22933:SF42">
    <property type="entry name" value="FI18455P1-RELATED"/>
    <property type="match status" value="1"/>
</dbReference>
<organism evidence="4 5">
    <name type="scientific">Araneus ventricosus</name>
    <name type="common">Orbweaver spider</name>
    <name type="synonym">Epeira ventricosa</name>
    <dbReference type="NCBI Taxonomy" id="182803"/>
    <lineage>
        <taxon>Eukaryota</taxon>
        <taxon>Metazoa</taxon>
        <taxon>Ecdysozoa</taxon>
        <taxon>Arthropoda</taxon>
        <taxon>Chelicerata</taxon>
        <taxon>Arachnida</taxon>
        <taxon>Araneae</taxon>
        <taxon>Araneomorphae</taxon>
        <taxon>Entelegynae</taxon>
        <taxon>Araneoidea</taxon>
        <taxon>Araneidae</taxon>
        <taxon>Araneus</taxon>
    </lineage>
</organism>
<dbReference type="Proteomes" id="UP000499080">
    <property type="component" value="Unassembled WGS sequence"/>
</dbReference>
<feature type="compositionally biased region" description="Polar residues" evidence="1">
    <location>
        <begin position="450"/>
        <end position="467"/>
    </location>
</feature>
<proteinExistence type="predicted"/>
<gene>
    <name evidence="4" type="ORF">AVEN_146908_1</name>
</gene>
<dbReference type="SUPFAM" id="SSF57625">
    <property type="entry name" value="Invertebrate chitin-binding proteins"/>
    <property type="match status" value="1"/>
</dbReference>
<reference evidence="4 5" key="1">
    <citation type="journal article" date="2019" name="Sci. Rep.">
        <title>Orb-weaving spider Araneus ventricosus genome elucidates the spidroin gene catalogue.</title>
        <authorList>
            <person name="Kono N."/>
            <person name="Nakamura H."/>
            <person name="Ohtoshi R."/>
            <person name="Moran D.A.P."/>
            <person name="Shinohara A."/>
            <person name="Yoshida Y."/>
            <person name="Fujiwara M."/>
            <person name="Mori M."/>
            <person name="Tomita M."/>
            <person name="Arakawa K."/>
        </authorList>
    </citation>
    <scope>NUCLEOTIDE SEQUENCE [LARGE SCALE GENOMIC DNA]</scope>
</reference>
<feature type="region of interest" description="Disordered" evidence="1">
    <location>
        <begin position="161"/>
        <end position="491"/>
    </location>
</feature>
<feature type="domain" description="Chitin-binding type-2" evidence="3">
    <location>
        <begin position="88"/>
        <end position="147"/>
    </location>
</feature>
<feature type="compositionally biased region" description="Low complexity" evidence="1">
    <location>
        <begin position="274"/>
        <end position="284"/>
    </location>
</feature>
<feature type="compositionally biased region" description="Polar residues" evidence="1">
    <location>
        <begin position="247"/>
        <end position="258"/>
    </location>
</feature>
<dbReference type="GO" id="GO:0008061">
    <property type="term" value="F:chitin binding"/>
    <property type="evidence" value="ECO:0007669"/>
    <property type="project" value="InterPro"/>
</dbReference>
<feature type="chain" id="PRO_5021268396" description="Chitin-binding type-2 domain-containing protein" evidence="2">
    <location>
        <begin position="22"/>
        <end position="551"/>
    </location>
</feature>
<dbReference type="InterPro" id="IPR002557">
    <property type="entry name" value="Chitin-bd_dom"/>
</dbReference>
<dbReference type="EMBL" id="BGPR01019566">
    <property type="protein sequence ID" value="GBN82304.1"/>
    <property type="molecule type" value="Genomic_DNA"/>
</dbReference>
<evidence type="ECO:0000259" key="3">
    <source>
        <dbReference type="PROSITE" id="PS50940"/>
    </source>
</evidence>
<evidence type="ECO:0000313" key="4">
    <source>
        <dbReference type="EMBL" id="GBN82304.1"/>
    </source>
</evidence>
<dbReference type="AlphaFoldDB" id="A0A4Y2S287"/>
<comment type="caution">
    <text evidence="4">The sequence shown here is derived from an EMBL/GenBank/DDBJ whole genome shotgun (WGS) entry which is preliminary data.</text>
</comment>
<dbReference type="OrthoDB" id="10059269at2759"/>
<dbReference type="Pfam" id="PF01607">
    <property type="entry name" value="CBM_14"/>
    <property type="match status" value="1"/>
</dbReference>
<feature type="compositionally biased region" description="Polar residues" evidence="1">
    <location>
        <begin position="177"/>
        <end position="186"/>
    </location>
</feature>
<feature type="compositionally biased region" description="Gly residues" evidence="1">
    <location>
        <begin position="363"/>
        <end position="372"/>
    </location>
</feature>
<name>A0A4Y2S287_ARAVE</name>
<evidence type="ECO:0000313" key="5">
    <source>
        <dbReference type="Proteomes" id="UP000499080"/>
    </source>
</evidence>
<keyword evidence="2" id="KW-0732">Signal</keyword>
<feature type="compositionally biased region" description="Polar residues" evidence="1">
    <location>
        <begin position="421"/>
        <end position="441"/>
    </location>
</feature>
<accession>A0A4Y2S287</accession>
<feature type="region of interest" description="Disordered" evidence="1">
    <location>
        <begin position="504"/>
        <end position="526"/>
    </location>
</feature>
<dbReference type="InterPro" id="IPR052976">
    <property type="entry name" value="Scoloptoxin-like"/>
</dbReference>
<protein>
    <recommendedName>
        <fullName evidence="3">Chitin-binding type-2 domain-containing protein</fullName>
    </recommendedName>
</protein>
<feature type="region of interest" description="Disordered" evidence="1">
    <location>
        <begin position="532"/>
        <end position="551"/>
    </location>
</feature>
<dbReference type="Gene3D" id="2.170.140.10">
    <property type="entry name" value="Chitin binding domain"/>
    <property type="match status" value="1"/>
</dbReference>
<feature type="compositionally biased region" description="Gly residues" evidence="1">
    <location>
        <begin position="315"/>
        <end position="335"/>
    </location>
</feature>
<dbReference type="SMART" id="SM00494">
    <property type="entry name" value="ChtBD2"/>
    <property type="match status" value="1"/>
</dbReference>
<feature type="compositionally biased region" description="Gly residues" evidence="1">
    <location>
        <begin position="259"/>
        <end position="273"/>
    </location>
</feature>